<dbReference type="EMBL" id="CP002873">
    <property type="protein sequence ID" value="AGA66788.1"/>
    <property type="molecule type" value="Genomic_DNA"/>
</dbReference>
<keyword evidence="3" id="KW-1185">Reference proteome</keyword>
<name>A0A3B6VM00_BRAPL</name>
<feature type="signal peptide" evidence="1">
    <location>
        <begin position="1"/>
        <end position="19"/>
    </location>
</feature>
<dbReference type="AlphaFoldDB" id="A0A3B6VM00"/>
<proteinExistence type="predicted"/>
<evidence type="ECO:0008006" key="4">
    <source>
        <dbReference type="Google" id="ProtNLM"/>
    </source>
</evidence>
<evidence type="ECO:0000256" key="1">
    <source>
        <dbReference type="SAM" id="SignalP"/>
    </source>
</evidence>
<protein>
    <recommendedName>
        <fullName evidence="4">Lipocalin-like domain-containing protein</fullName>
    </recommendedName>
</protein>
<dbReference type="RefSeq" id="WP_015274602.1">
    <property type="nucleotide sequence ID" value="NC_019908.1"/>
</dbReference>
<dbReference type="PROSITE" id="PS51257">
    <property type="entry name" value="PROKAR_LIPOPROTEIN"/>
    <property type="match status" value="1"/>
</dbReference>
<dbReference type="KEGG" id="bpip:BPP43_07910"/>
<reference evidence="2 3" key="1">
    <citation type="journal article" date="2013" name="Genome Announc.">
        <title>Complete Genome Sequence of the Porcine Strain Brachyspira pilosicoli P43/6/78(T.).</title>
        <authorList>
            <person name="Lin C."/>
            <person name="den Bakker H.C."/>
            <person name="Suzuki H."/>
            <person name="Lefebure T."/>
            <person name="Ponnala L."/>
            <person name="Sun Q."/>
            <person name="Stanhope M.J."/>
            <person name="Wiedmann M."/>
            <person name="Duhamel G.E."/>
        </authorList>
    </citation>
    <scope>NUCLEOTIDE SEQUENCE [LARGE SCALE GENOMIC DNA]</scope>
    <source>
        <strain evidence="2 3">P43/6/78</strain>
    </source>
</reference>
<keyword evidence="1" id="KW-0732">Signal</keyword>
<sequence length="140" mass="15491">MKKKLISILFLTAILFVSCSNENKTGPSSNNNNDLKYSGSWTFTNTPNYKGGVLTINKDGSCIINNKKAESFTKNSENNYVIVFKENLVQDYVTAVITLTLDITFDTENSGTVKINEKAVSEDGTELHNADVNEIITKNI</sequence>
<organism evidence="2 3">
    <name type="scientific">Brachyspira pilosicoli P43/6/78</name>
    <dbReference type="NCBI Taxonomy" id="1042417"/>
    <lineage>
        <taxon>Bacteria</taxon>
        <taxon>Pseudomonadati</taxon>
        <taxon>Spirochaetota</taxon>
        <taxon>Spirochaetia</taxon>
        <taxon>Brachyspirales</taxon>
        <taxon>Brachyspiraceae</taxon>
        <taxon>Brachyspira</taxon>
    </lineage>
</organism>
<evidence type="ECO:0000313" key="3">
    <source>
        <dbReference type="Proteomes" id="UP000010793"/>
    </source>
</evidence>
<gene>
    <name evidence="2" type="ORF">BPP43_07910</name>
</gene>
<feature type="chain" id="PRO_5017480210" description="Lipocalin-like domain-containing protein" evidence="1">
    <location>
        <begin position="20"/>
        <end position="140"/>
    </location>
</feature>
<accession>A0A3B6VM00</accession>
<evidence type="ECO:0000313" key="2">
    <source>
        <dbReference type="EMBL" id="AGA66788.1"/>
    </source>
</evidence>
<dbReference type="Proteomes" id="UP000010793">
    <property type="component" value="Chromosome"/>
</dbReference>